<dbReference type="Proteomes" id="UP001215280">
    <property type="component" value="Unassembled WGS sequence"/>
</dbReference>
<dbReference type="EMBL" id="JARJLG010000106">
    <property type="protein sequence ID" value="KAJ7744803.1"/>
    <property type="molecule type" value="Genomic_DNA"/>
</dbReference>
<gene>
    <name evidence="1" type="ORF">DFH07DRAFT_776998</name>
</gene>
<reference evidence="1" key="1">
    <citation type="submission" date="2023-03" db="EMBL/GenBank/DDBJ databases">
        <title>Massive genome expansion in bonnet fungi (Mycena s.s.) driven by repeated elements and novel gene families across ecological guilds.</title>
        <authorList>
            <consortium name="Lawrence Berkeley National Laboratory"/>
            <person name="Harder C.B."/>
            <person name="Miyauchi S."/>
            <person name="Viragh M."/>
            <person name="Kuo A."/>
            <person name="Thoen E."/>
            <person name="Andreopoulos B."/>
            <person name="Lu D."/>
            <person name="Skrede I."/>
            <person name="Drula E."/>
            <person name="Henrissat B."/>
            <person name="Morin E."/>
            <person name="Kohler A."/>
            <person name="Barry K."/>
            <person name="LaButti K."/>
            <person name="Morin E."/>
            <person name="Salamov A."/>
            <person name="Lipzen A."/>
            <person name="Mereny Z."/>
            <person name="Hegedus B."/>
            <person name="Baldrian P."/>
            <person name="Stursova M."/>
            <person name="Weitz H."/>
            <person name="Taylor A."/>
            <person name="Grigoriev I.V."/>
            <person name="Nagy L.G."/>
            <person name="Martin F."/>
            <person name="Kauserud H."/>
        </authorList>
    </citation>
    <scope>NUCLEOTIDE SEQUENCE</scope>
    <source>
        <strain evidence="1">CBHHK188m</strain>
    </source>
</reference>
<protein>
    <submittedName>
        <fullName evidence="1">Uncharacterized protein</fullName>
    </submittedName>
</protein>
<organism evidence="1 2">
    <name type="scientific">Mycena maculata</name>
    <dbReference type="NCBI Taxonomy" id="230809"/>
    <lineage>
        <taxon>Eukaryota</taxon>
        <taxon>Fungi</taxon>
        <taxon>Dikarya</taxon>
        <taxon>Basidiomycota</taxon>
        <taxon>Agaricomycotina</taxon>
        <taxon>Agaricomycetes</taxon>
        <taxon>Agaricomycetidae</taxon>
        <taxon>Agaricales</taxon>
        <taxon>Marasmiineae</taxon>
        <taxon>Mycenaceae</taxon>
        <taxon>Mycena</taxon>
    </lineage>
</organism>
<keyword evidence="2" id="KW-1185">Reference proteome</keyword>
<proteinExistence type="predicted"/>
<sequence>MKISKKCSGILKVHFDPHSVSFTNTTSCAAPEGPSLITPLRRPCAQHPRYLYTLRLPWPRAPLSLPSPHDRPRACAPLHHLETAAASAPPSGASSAADKEQEANLSLPLALTRWRHGSGRHGQGARTFRFNPRAKDYGCERKRENLRLEILPALEIPAALEIHTALEIHADELNLERVERGQQGTCGGAPHARQNSRPCRDLFRCGPADVKKGCPSFISSS</sequence>
<evidence type="ECO:0000313" key="2">
    <source>
        <dbReference type="Proteomes" id="UP001215280"/>
    </source>
</evidence>
<dbReference type="AlphaFoldDB" id="A0AAD7N3H8"/>
<accession>A0AAD7N3H8</accession>
<comment type="caution">
    <text evidence="1">The sequence shown here is derived from an EMBL/GenBank/DDBJ whole genome shotgun (WGS) entry which is preliminary data.</text>
</comment>
<name>A0AAD7N3H8_9AGAR</name>
<evidence type="ECO:0000313" key="1">
    <source>
        <dbReference type="EMBL" id="KAJ7744803.1"/>
    </source>
</evidence>